<feature type="active site" description="Proton acceptor" evidence="8">
    <location>
        <position position="65"/>
    </location>
</feature>
<dbReference type="EC" id="1.1.1.25" evidence="2 8"/>
<evidence type="ECO:0000256" key="2">
    <source>
        <dbReference type="ARBA" id="ARBA00012962"/>
    </source>
</evidence>
<feature type="binding site" evidence="8">
    <location>
        <begin position="14"/>
        <end position="16"/>
    </location>
    <ligand>
        <name>shikimate</name>
        <dbReference type="ChEBI" id="CHEBI:36208"/>
    </ligand>
</feature>
<dbReference type="InterPro" id="IPR013708">
    <property type="entry name" value="Shikimate_DH-bd_N"/>
</dbReference>
<evidence type="ECO:0000256" key="7">
    <source>
        <dbReference type="ARBA" id="ARBA00049442"/>
    </source>
</evidence>
<feature type="binding site" evidence="8">
    <location>
        <begin position="152"/>
        <end position="157"/>
    </location>
    <ligand>
        <name>NADP(+)</name>
        <dbReference type="ChEBI" id="CHEBI:58349"/>
    </ligand>
</feature>
<dbReference type="Proteomes" id="UP000199598">
    <property type="component" value="Unassembled WGS sequence"/>
</dbReference>
<feature type="domain" description="SDH C-terminal" evidence="11">
    <location>
        <begin position="240"/>
        <end position="262"/>
    </location>
</feature>
<dbReference type="Pfam" id="PF01488">
    <property type="entry name" value="Shikimate_DH"/>
    <property type="match status" value="1"/>
</dbReference>
<feature type="binding site" evidence="8">
    <location>
        <position position="217"/>
    </location>
    <ligand>
        <name>NADP(+)</name>
        <dbReference type="ChEBI" id="CHEBI:58349"/>
    </ligand>
</feature>
<dbReference type="InterPro" id="IPR011342">
    <property type="entry name" value="Shikimate_DH"/>
</dbReference>
<evidence type="ECO:0000259" key="10">
    <source>
        <dbReference type="Pfam" id="PF08501"/>
    </source>
</evidence>
<evidence type="ECO:0000256" key="5">
    <source>
        <dbReference type="ARBA" id="ARBA00023002"/>
    </source>
</evidence>
<dbReference type="InterPro" id="IPR022893">
    <property type="entry name" value="Shikimate_DH_fam"/>
</dbReference>
<feature type="binding site" evidence="8">
    <location>
        <position position="61"/>
    </location>
    <ligand>
        <name>shikimate</name>
        <dbReference type="ChEBI" id="CHEBI:36208"/>
    </ligand>
</feature>
<name>A0A1I3VBV0_9HYPH</name>
<dbReference type="InterPro" id="IPR006151">
    <property type="entry name" value="Shikm_DH/Glu-tRNA_Rdtase"/>
</dbReference>
<dbReference type="SUPFAM" id="SSF51735">
    <property type="entry name" value="NAD(P)-binding Rossmann-fold domains"/>
    <property type="match status" value="1"/>
</dbReference>
<organism evidence="12 13">
    <name type="scientific">Pseudovibrio ascidiaceicola</name>
    <dbReference type="NCBI Taxonomy" id="285279"/>
    <lineage>
        <taxon>Bacteria</taxon>
        <taxon>Pseudomonadati</taxon>
        <taxon>Pseudomonadota</taxon>
        <taxon>Alphaproteobacteria</taxon>
        <taxon>Hyphomicrobiales</taxon>
        <taxon>Stappiaceae</taxon>
        <taxon>Pseudovibrio</taxon>
    </lineage>
</organism>
<dbReference type="CDD" id="cd01065">
    <property type="entry name" value="NAD_bind_Shikimate_DH"/>
    <property type="match status" value="1"/>
</dbReference>
<dbReference type="PANTHER" id="PTHR21089">
    <property type="entry name" value="SHIKIMATE DEHYDROGENASE"/>
    <property type="match status" value="1"/>
</dbReference>
<feature type="domain" description="Quinate/shikimate 5-dehydrogenase/glutamyl-tRNA reductase" evidence="9">
    <location>
        <begin position="120"/>
        <end position="192"/>
    </location>
</feature>
<feature type="binding site" evidence="8">
    <location>
        <position position="77"/>
    </location>
    <ligand>
        <name>NADP(+)</name>
        <dbReference type="ChEBI" id="CHEBI:58349"/>
    </ligand>
</feature>
<comment type="caution">
    <text evidence="12">The sequence shown here is derived from an EMBL/GenBank/DDBJ whole genome shotgun (WGS) entry which is preliminary data.</text>
</comment>
<evidence type="ECO:0000256" key="8">
    <source>
        <dbReference type="HAMAP-Rule" id="MF_00222"/>
    </source>
</evidence>
<keyword evidence="5 8" id="KW-0560">Oxidoreductase</keyword>
<dbReference type="Pfam" id="PF18317">
    <property type="entry name" value="SDH_C"/>
    <property type="match status" value="1"/>
</dbReference>
<feature type="binding site" evidence="8">
    <location>
        <position position="240"/>
    </location>
    <ligand>
        <name>NADP(+)</name>
        <dbReference type="ChEBI" id="CHEBI:58349"/>
    </ligand>
</feature>
<keyword evidence="3 8" id="KW-0028">Amino-acid biosynthesis</keyword>
<dbReference type="SUPFAM" id="SSF53223">
    <property type="entry name" value="Aminoacid dehydrogenase-like, N-terminal domain"/>
    <property type="match status" value="1"/>
</dbReference>
<proteinExistence type="inferred from homology"/>
<gene>
    <name evidence="8" type="primary">aroE</name>
    <name evidence="12" type="ORF">SAMN04488518_101309</name>
</gene>
<dbReference type="InterPro" id="IPR046346">
    <property type="entry name" value="Aminoacid_DH-like_N_sf"/>
</dbReference>
<keyword evidence="13" id="KW-1185">Reference proteome</keyword>
<dbReference type="RefSeq" id="WP_093516218.1">
    <property type="nucleotide sequence ID" value="NZ_FOSK01000001.1"/>
</dbReference>
<comment type="subunit">
    <text evidence="8">Homodimer.</text>
</comment>
<keyword evidence="6 8" id="KW-0057">Aromatic amino acid biosynthesis</keyword>
<reference evidence="12 13" key="1">
    <citation type="submission" date="2016-10" db="EMBL/GenBank/DDBJ databases">
        <authorList>
            <person name="Varghese N."/>
            <person name="Submissions S."/>
        </authorList>
    </citation>
    <scope>NUCLEOTIDE SEQUENCE [LARGE SCALE GENOMIC DNA]</scope>
    <source>
        <strain evidence="12 13">DSM 16392</strain>
    </source>
</reference>
<dbReference type="Gene3D" id="3.40.50.720">
    <property type="entry name" value="NAD(P)-binding Rossmann-like Domain"/>
    <property type="match status" value="1"/>
</dbReference>
<dbReference type="HAMAP" id="MF_00222">
    <property type="entry name" value="Shikimate_DH_AroE"/>
    <property type="match status" value="1"/>
</dbReference>
<evidence type="ECO:0000256" key="1">
    <source>
        <dbReference type="ARBA" id="ARBA00004871"/>
    </source>
</evidence>
<dbReference type="PANTHER" id="PTHR21089:SF1">
    <property type="entry name" value="BIFUNCTIONAL 3-DEHYDROQUINATE DEHYDRATASE_SHIKIMATE DEHYDROGENASE, CHLOROPLASTIC"/>
    <property type="match status" value="1"/>
</dbReference>
<dbReference type="Gene3D" id="3.40.50.10860">
    <property type="entry name" value="Leucine Dehydrogenase, chain A, domain 1"/>
    <property type="match status" value="1"/>
</dbReference>
<dbReference type="NCBIfam" id="NF001312">
    <property type="entry name" value="PRK00258.1-4"/>
    <property type="match status" value="1"/>
</dbReference>
<keyword evidence="4 8" id="KW-0521">NADP</keyword>
<feature type="binding site" evidence="8">
    <location>
        <position position="219"/>
    </location>
    <ligand>
        <name>shikimate</name>
        <dbReference type="ChEBI" id="CHEBI:36208"/>
    </ligand>
</feature>
<comment type="catalytic activity">
    <reaction evidence="7 8">
        <text>shikimate + NADP(+) = 3-dehydroshikimate + NADPH + H(+)</text>
        <dbReference type="Rhea" id="RHEA:17737"/>
        <dbReference type="ChEBI" id="CHEBI:15378"/>
        <dbReference type="ChEBI" id="CHEBI:16630"/>
        <dbReference type="ChEBI" id="CHEBI:36208"/>
        <dbReference type="ChEBI" id="CHEBI:57783"/>
        <dbReference type="ChEBI" id="CHEBI:58349"/>
        <dbReference type="EC" id="1.1.1.25"/>
    </reaction>
</comment>
<dbReference type="EMBL" id="FOSK01000001">
    <property type="protein sequence ID" value="SFJ92828.1"/>
    <property type="molecule type" value="Genomic_DNA"/>
</dbReference>
<feature type="binding site" evidence="8">
    <location>
        <begin position="128"/>
        <end position="132"/>
    </location>
    <ligand>
        <name>NADP(+)</name>
        <dbReference type="ChEBI" id="CHEBI:58349"/>
    </ligand>
</feature>
<evidence type="ECO:0000313" key="12">
    <source>
        <dbReference type="EMBL" id="SFJ92828.1"/>
    </source>
</evidence>
<comment type="function">
    <text evidence="8">Involved in the biosynthesis of the chorismate, which leads to the biosynthesis of aromatic amino acids. Catalyzes the reversible NADPH linked reduction of 3-dehydroshikimate (DHSA) to yield shikimate (SA).</text>
</comment>
<evidence type="ECO:0000259" key="11">
    <source>
        <dbReference type="Pfam" id="PF18317"/>
    </source>
</evidence>
<evidence type="ECO:0000256" key="4">
    <source>
        <dbReference type="ARBA" id="ARBA00022857"/>
    </source>
</evidence>
<protein>
    <recommendedName>
        <fullName evidence="2 8">Shikimate dehydrogenase (NADP(+))</fullName>
        <shortName evidence="8">SDH</shortName>
        <ecNumber evidence="2 8">1.1.1.25</ecNumber>
    </recommendedName>
</protein>
<comment type="pathway">
    <text evidence="1 8">Metabolic intermediate biosynthesis; chorismate biosynthesis; chorismate from D-erythrose 4-phosphate and phosphoenolpyruvate: step 4/7.</text>
</comment>
<evidence type="ECO:0000313" key="13">
    <source>
        <dbReference type="Proteomes" id="UP000199598"/>
    </source>
</evidence>
<comment type="similarity">
    <text evidence="8">Belongs to the shikimate dehydrogenase family.</text>
</comment>
<feature type="binding site" evidence="8">
    <location>
        <position position="102"/>
    </location>
    <ligand>
        <name>shikimate</name>
        <dbReference type="ChEBI" id="CHEBI:36208"/>
    </ligand>
</feature>
<evidence type="ECO:0000256" key="6">
    <source>
        <dbReference type="ARBA" id="ARBA00023141"/>
    </source>
</evidence>
<dbReference type="Pfam" id="PF08501">
    <property type="entry name" value="Shikimate_dh_N"/>
    <property type="match status" value="1"/>
</dbReference>
<dbReference type="NCBIfam" id="TIGR00507">
    <property type="entry name" value="aroE"/>
    <property type="match status" value="1"/>
</dbReference>
<sequence>MRNAAVTGHPIGHSKSPLIHGYWLKQHGIEGSYIAQDVPPETAESFYSALAEHGFVGCNVTIPNKEHAYNSAEKLDDAAKMIGAVNTLWLDDAGVLNGSNTDGLGFLGNLDQMLPNWDNNGNKAVVLGAGGASRAIIWALLSRGYTEVYISNRTLEKAQNLADHFGPNTIAIKWDRLGEKFGEADFLVNTTSLGMTGQPELNIDLDNLSKSAVVTDIVYSPLQTKLLRDAEQRGNATVDGLGMLLHQAVPGFEKWFGVRPEVTDELREMILREMGLT</sequence>
<accession>A0A1I3VBV0</accession>
<evidence type="ECO:0000259" key="9">
    <source>
        <dbReference type="Pfam" id="PF01488"/>
    </source>
</evidence>
<feature type="binding site" evidence="8">
    <location>
        <position position="247"/>
    </location>
    <ligand>
        <name>shikimate</name>
        <dbReference type="ChEBI" id="CHEBI:36208"/>
    </ligand>
</feature>
<dbReference type="InterPro" id="IPR036291">
    <property type="entry name" value="NAD(P)-bd_dom_sf"/>
</dbReference>
<dbReference type="InterPro" id="IPR041121">
    <property type="entry name" value="SDH_C"/>
</dbReference>
<feature type="binding site" evidence="8">
    <location>
        <position position="86"/>
    </location>
    <ligand>
        <name>shikimate</name>
        <dbReference type="ChEBI" id="CHEBI:36208"/>
    </ligand>
</feature>
<evidence type="ECO:0000256" key="3">
    <source>
        <dbReference type="ARBA" id="ARBA00022605"/>
    </source>
</evidence>
<feature type="domain" description="Shikimate dehydrogenase substrate binding N-terminal" evidence="10">
    <location>
        <begin position="6"/>
        <end position="88"/>
    </location>
</feature>